<dbReference type="InterPro" id="IPR051164">
    <property type="entry name" value="NmrA-like_oxidored"/>
</dbReference>
<organism evidence="4 5">
    <name type="scientific">Amycolatopsis iheyensis</name>
    <dbReference type="NCBI Taxonomy" id="2945988"/>
    <lineage>
        <taxon>Bacteria</taxon>
        <taxon>Bacillati</taxon>
        <taxon>Actinomycetota</taxon>
        <taxon>Actinomycetes</taxon>
        <taxon>Pseudonocardiales</taxon>
        <taxon>Pseudonocardiaceae</taxon>
        <taxon>Amycolatopsis</taxon>
    </lineage>
</organism>
<evidence type="ECO:0000313" key="5">
    <source>
        <dbReference type="Proteomes" id="UP001144096"/>
    </source>
</evidence>
<evidence type="ECO:0000256" key="2">
    <source>
        <dbReference type="ARBA" id="ARBA00022857"/>
    </source>
</evidence>
<comment type="similarity">
    <text evidence="1">Belongs to the NmrA-type oxidoreductase family.</text>
</comment>
<sequence length="313" mass="33986">MSDKKIIAVVGATGQQGGGLARAILDDPEQRFALRALTRNRDSAAAQALAARGAEVVTADLDDEASLTTALEGAYGAYLVTAFWEYNSVAREQQQARAMAAAAKAAGLRHVIWSTLPDTRLHLRDESVPTLHERYKVPHFDSKAEAEAFFVEAGVPATFLSTTFYFEAFVDFFRPARDEDGVLALHLPMGDARLPGIAAEDIGRTAFGVFAQGPSLVGETISISGENLTGEQYAAAFTKELGTDVVYRPMTVEALRSSGFPGADDLSNMFFYYAEHEEAFAGARDPEAVRRLNPRLQDFATWLAAHREAFEGL</sequence>
<evidence type="ECO:0000256" key="1">
    <source>
        <dbReference type="ARBA" id="ARBA00006328"/>
    </source>
</evidence>
<gene>
    <name evidence="4" type="ORF">M8542_34280</name>
</gene>
<dbReference type="Proteomes" id="UP001144096">
    <property type="component" value="Unassembled WGS sequence"/>
</dbReference>
<dbReference type="EMBL" id="JAMXQV010000022">
    <property type="protein sequence ID" value="MCR6487905.1"/>
    <property type="molecule type" value="Genomic_DNA"/>
</dbReference>
<evidence type="ECO:0000313" key="4">
    <source>
        <dbReference type="EMBL" id="MCR6487905.1"/>
    </source>
</evidence>
<feature type="domain" description="NmrA-like" evidence="3">
    <location>
        <begin position="4"/>
        <end position="279"/>
    </location>
</feature>
<dbReference type="InterPro" id="IPR036291">
    <property type="entry name" value="NAD(P)-bd_dom_sf"/>
</dbReference>
<comment type="caution">
    <text evidence="4">The sequence shown here is derived from an EMBL/GenBank/DDBJ whole genome shotgun (WGS) entry which is preliminary data.</text>
</comment>
<dbReference type="SUPFAM" id="SSF51735">
    <property type="entry name" value="NAD(P)-binding Rossmann-fold domains"/>
    <property type="match status" value="1"/>
</dbReference>
<dbReference type="AlphaFoldDB" id="A0A9X2NMZ7"/>
<proteinExistence type="inferred from homology"/>
<keyword evidence="5" id="KW-1185">Reference proteome</keyword>
<dbReference type="PANTHER" id="PTHR42748">
    <property type="entry name" value="NITROGEN METABOLITE REPRESSION PROTEIN NMRA FAMILY MEMBER"/>
    <property type="match status" value="1"/>
</dbReference>
<dbReference type="PANTHER" id="PTHR42748:SF7">
    <property type="entry name" value="NMRA LIKE REDOX SENSOR 1-RELATED"/>
    <property type="match status" value="1"/>
</dbReference>
<accession>A0A9X2NMZ7</accession>
<dbReference type="CDD" id="cd05251">
    <property type="entry name" value="NmrA_like_SDR_a"/>
    <property type="match status" value="1"/>
</dbReference>
<name>A0A9X2NMZ7_9PSEU</name>
<protein>
    <submittedName>
        <fullName evidence="4">NmrA/HSCARG family protein</fullName>
    </submittedName>
</protein>
<dbReference type="InterPro" id="IPR008030">
    <property type="entry name" value="NmrA-like"/>
</dbReference>
<keyword evidence="2" id="KW-0521">NADP</keyword>
<reference evidence="4" key="1">
    <citation type="submission" date="2022-06" db="EMBL/GenBank/DDBJ databases">
        <title>Amycolatopsis iheyaensis sp. nov., a new species of the genus Amycolatopsis isolated from soil in Iheya island, Japan.</title>
        <authorList>
            <person name="Ngamcharungchit C."/>
            <person name="Kanto H."/>
            <person name="Take A."/>
            <person name="Intra B."/>
            <person name="Matsumoto A."/>
            <person name="Panbangred W."/>
            <person name="Inahashi Y."/>
        </authorList>
    </citation>
    <scope>NUCLEOTIDE SEQUENCE</scope>
    <source>
        <strain evidence="4">OK19-0408</strain>
    </source>
</reference>
<dbReference type="Pfam" id="PF05368">
    <property type="entry name" value="NmrA"/>
    <property type="match status" value="1"/>
</dbReference>
<dbReference type="RefSeq" id="WP_257924473.1">
    <property type="nucleotide sequence ID" value="NZ_JAMXQV010000022.1"/>
</dbReference>
<evidence type="ECO:0000259" key="3">
    <source>
        <dbReference type="Pfam" id="PF05368"/>
    </source>
</evidence>
<dbReference type="Gene3D" id="3.40.50.720">
    <property type="entry name" value="NAD(P)-binding Rossmann-like Domain"/>
    <property type="match status" value="1"/>
</dbReference>
<dbReference type="Gene3D" id="3.90.25.10">
    <property type="entry name" value="UDP-galactose 4-epimerase, domain 1"/>
    <property type="match status" value="1"/>
</dbReference>